<keyword evidence="5" id="KW-1185">Reference proteome</keyword>
<feature type="transmembrane region" description="Helical" evidence="2">
    <location>
        <begin position="82"/>
        <end position="100"/>
    </location>
</feature>
<dbReference type="SUPFAM" id="SSF50249">
    <property type="entry name" value="Nucleic acid-binding proteins"/>
    <property type="match status" value="1"/>
</dbReference>
<dbReference type="GO" id="GO:0003730">
    <property type="term" value="F:mRNA 3'-UTR binding"/>
    <property type="evidence" value="ECO:0007669"/>
    <property type="project" value="TreeGrafter"/>
</dbReference>
<feature type="transmembrane region" description="Helical" evidence="2">
    <location>
        <begin position="171"/>
        <end position="189"/>
    </location>
</feature>
<keyword evidence="2" id="KW-1133">Transmembrane helix</keyword>
<dbReference type="Pfam" id="PF00313">
    <property type="entry name" value="CSD"/>
    <property type="match status" value="1"/>
</dbReference>
<dbReference type="InterPro" id="IPR052069">
    <property type="entry name" value="Ca-reg_mRNA-binding_domain"/>
</dbReference>
<evidence type="ECO:0000313" key="5">
    <source>
        <dbReference type="Proteomes" id="UP000308891"/>
    </source>
</evidence>
<dbReference type="GO" id="GO:0005829">
    <property type="term" value="C:cytosol"/>
    <property type="evidence" value="ECO:0007669"/>
    <property type="project" value="UniProtKB-ARBA"/>
</dbReference>
<dbReference type="EMBL" id="STGJ01000008">
    <property type="protein sequence ID" value="TIC83114.1"/>
    <property type="molecule type" value="Genomic_DNA"/>
</dbReference>
<gene>
    <name evidence="4" type="ORF">E5K04_08450</name>
</gene>
<comment type="caution">
    <text evidence="4">The sequence shown here is derived from an EMBL/GenBank/DDBJ whole genome shotgun (WGS) entry which is preliminary data.</text>
</comment>
<name>A0A4T0UVP2_9NEIS</name>
<reference evidence="4 5" key="1">
    <citation type="submission" date="2019-04" db="EMBL/GenBank/DDBJ databases">
        <title>Crenobacter sp. nov.</title>
        <authorList>
            <person name="Shi S."/>
        </authorList>
    </citation>
    <scope>NUCLEOTIDE SEQUENCE [LARGE SCALE GENOMIC DNA]</scope>
    <source>
        <strain evidence="4 5">GY 70310</strain>
    </source>
</reference>
<dbReference type="Proteomes" id="UP000308891">
    <property type="component" value="Unassembled WGS sequence"/>
</dbReference>
<dbReference type="OrthoDB" id="72963at2"/>
<evidence type="ECO:0000259" key="3">
    <source>
        <dbReference type="PROSITE" id="PS51857"/>
    </source>
</evidence>
<organism evidence="4 5">
    <name type="scientific">Crenobacter intestini</name>
    <dbReference type="NCBI Taxonomy" id="2563443"/>
    <lineage>
        <taxon>Bacteria</taxon>
        <taxon>Pseudomonadati</taxon>
        <taxon>Pseudomonadota</taxon>
        <taxon>Betaproteobacteria</taxon>
        <taxon>Neisseriales</taxon>
        <taxon>Neisseriaceae</taxon>
        <taxon>Crenobacter</taxon>
    </lineage>
</organism>
<sequence length="199" mass="22406">MRFQGRLRNWKDAQGYGFVAPEDGGEQAFVHIKAFRPGGRRPQEGDVIMYRTEQDAQGRLQAIDIAYPAAPRSARVARTLPLPWWLGVLWCVTLLLLAAYEALPRAFLWLEAGTSLVCYLLYYFDKAASQRNRWRTPERTLQLWALAGGWPGALLAQRQFRHKTVKQEFQGVFKAAVLCNVLGVLYLLTPSGQALLAGA</sequence>
<dbReference type="InterPro" id="IPR002059">
    <property type="entry name" value="CSP_DNA-bd"/>
</dbReference>
<dbReference type="Gene3D" id="2.40.50.140">
    <property type="entry name" value="Nucleic acid-binding proteins"/>
    <property type="match status" value="1"/>
</dbReference>
<evidence type="ECO:0000256" key="1">
    <source>
        <dbReference type="ARBA" id="ARBA00022553"/>
    </source>
</evidence>
<dbReference type="PANTHER" id="PTHR12962:SF1">
    <property type="entry name" value="COLD SHOCK DOMAIN-CONTAINING PROTEIN CG9705"/>
    <property type="match status" value="1"/>
</dbReference>
<dbReference type="Pfam" id="PF06961">
    <property type="entry name" value="DUF1294"/>
    <property type="match status" value="1"/>
</dbReference>
<proteinExistence type="predicted"/>
<dbReference type="RefSeq" id="WP_136552973.1">
    <property type="nucleotide sequence ID" value="NZ_STGJ01000008.1"/>
</dbReference>
<accession>A0A4T0UVP2</accession>
<keyword evidence="2" id="KW-0472">Membrane</keyword>
<dbReference type="PROSITE" id="PS51857">
    <property type="entry name" value="CSD_2"/>
    <property type="match status" value="1"/>
</dbReference>
<dbReference type="InterPro" id="IPR010718">
    <property type="entry name" value="DUF1294"/>
</dbReference>
<dbReference type="GO" id="GO:0043488">
    <property type="term" value="P:regulation of mRNA stability"/>
    <property type="evidence" value="ECO:0007669"/>
    <property type="project" value="TreeGrafter"/>
</dbReference>
<protein>
    <submittedName>
        <fullName evidence="4">DUF1294 domain-containing protein</fullName>
    </submittedName>
</protein>
<feature type="transmembrane region" description="Helical" evidence="2">
    <location>
        <begin position="106"/>
        <end position="124"/>
    </location>
</feature>
<evidence type="ECO:0000313" key="4">
    <source>
        <dbReference type="EMBL" id="TIC83114.1"/>
    </source>
</evidence>
<keyword evidence="1" id="KW-0597">Phosphoprotein</keyword>
<keyword evidence="2" id="KW-0812">Transmembrane</keyword>
<dbReference type="InterPro" id="IPR012340">
    <property type="entry name" value="NA-bd_OB-fold"/>
</dbReference>
<dbReference type="SMART" id="SM00357">
    <property type="entry name" value="CSP"/>
    <property type="match status" value="1"/>
</dbReference>
<feature type="domain" description="CSD" evidence="3">
    <location>
        <begin position="2"/>
        <end position="67"/>
    </location>
</feature>
<dbReference type="CDD" id="cd04458">
    <property type="entry name" value="CSP_CDS"/>
    <property type="match status" value="1"/>
</dbReference>
<dbReference type="PANTHER" id="PTHR12962">
    <property type="entry name" value="CALCIUM-REGULATED HEAT STABLE PROTEIN CRHSP-24-RELATED"/>
    <property type="match status" value="1"/>
</dbReference>
<dbReference type="InterPro" id="IPR011129">
    <property type="entry name" value="CSD"/>
</dbReference>
<evidence type="ECO:0000256" key="2">
    <source>
        <dbReference type="SAM" id="Phobius"/>
    </source>
</evidence>
<dbReference type="AlphaFoldDB" id="A0A4T0UVP2"/>